<keyword evidence="2" id="KW-0269">Exonuclease</keyword>
<dbReference type="SMART" id="SM00479">
    <property type="entry name" value="EXOIII"/>
    <property type="match status" value="1"/>
</dbReference>
<dbReference type="CDD" id="cd06127">
    <property type="entry name" value="DEDDh"/>
    <property type="match status" value="1"/>
</dbReference>
<accession>A0A2U2N9B2</accession>
<dbReference type="InterPro" id="IPR013520">
    <property type="entry name" value="Ribonucl_H"/>
</dbReference>
<dbReference type="Pfam" id="PF00929">
    <property type="entry name" value="RNase_T"/>
    <property type="match status" value="1"/>
</dbReference>
<dbReference type="GO" id="GO:0045004">
    <property type="term" value="P:DNA replication proofreading"/>
    <property type="evidence" value="ECO:0007669"/>
    <property type="project" value="TreeGrafter"/>
</dbReference>
<dbReference type="InterPro" id="IPR012337">
    <property type="entry name" value="RNaseH-like_sf"/>
</dbReference>
<dbReference type="GO" id="GO:0008408">
    <property type="term" value="F:3'-5' exonuclease activity"/>
    <property type="evidence" value="ECO:0007669"/>
    <property type="project" value="TreeGrafter"/>
</dbReference>
<dbReference type="PANTHER" id="PTHR30231">
    <property type="entry name" value="DNA POLYMERASE III SUBUNIT EPSILON"/>
    <property type="match status" value="1"/>
</dbReference>
<evidence type="ECO:0000259" key="1">
    <source>
        <dbReference type="SMART" id="SM00479"/>
    </source>
</evidence>
<dbReference type="RefSeq" id="WP_109057142.1">
    <property type="nucleotide sequence ID" value="NZ_QFFM01000012.1"/>
</dbReference>
<evidence type="ECO:0000313" key="3">
    <source>
        <dbReference type="Proteomes" id="UP000245876"/>
    </source>
</evidence>
<keyword evidence="2" id="KW-0540">Nuclease</keyword>
<feature type="domain" description="Exonuclease" evidence="1">
    <location>
        <begin position="33"/>
        <end position="201"/>
    </location>
</feature>
<dbReference type="Proteomes" id="UP000245876">
    <property type="component" value="Unassembled WGS sequence"/>
</dbReference>
<dbReference type="AlphaFoldDB" id="A0A2U2N9B2"/>
<dbReference type="EMBL" id="QFFM01000012">
    <property type="protein sequence ID" value="PWG65672.1"/>
    <property type="molecule type" value="Genomic_DNA"/>
</dbReference>
<name>A0A2U2N9B2_9BIFI</name>
<keyword evidence="3" id="KW-1185">Reference proteome</keyword>
<organism evidence="2 3">
    <name type="scientific">Bifidobacterium callitrichidarum</name>
    <dbReference type="NCBI Taxonomy" id="2052941"/>
    <lineage>
        <taxon>Bacteria</taxon>
        <taxon>Bacillati</taxon>
        <taxon>Actinomycetota</taxon>
        <taxon>Actinomycetes</taxon>
        <taxon>Bifidobacteriales</taxon>
        <taxon>Bifidobacteriaceae</taxon>
        <taxon>Bifidobacterium</taxon>
    </lineage>
</organism>
<comment type="caution">
    <text evidence="2">The sequence shown here is derived from an EMBL/GenBank/DDBJ whole genome shotgun (WGS) entry which is preliminary data.</text>
</comment>
<proteinExistence type="predicted"/>
<dbReference type="InterPro" id="IPR036397">
    <property type="entry name" value="RNaseH_sf"/>
</dbReference>
<gene>
    <name evidence="2" type="ORF">DF196_06990</name>
</gene>
<evidence type="ECO:0000313" key="2">
    <source>
        <dbReference type="EMBL" id="PWG65672.1"/>
    </source>
</evidence>
<dbReference type="PANTHER" id="PTHR30231:SF41">
    <property type="entry name" value="DNA POLYMERASE III SUBUNIT EPSILON"/>
    <property type="match status" value="1"/>
</dbReference>
<protein>
    <submittedName>
        <fullName evidence="2">3'-5' exonuclease</fullName>
    </submittedName>
</protein>
<dbReference type="OrthoDB" id="190275at2"/>
<dbReference type="GO" id="GO:0003676">
    <property type="term" value="F:nucleic acid binding"/>
    <property type="evidence" value="ECO:0007669"/>
    <property type="project" value="InterPro"/>
</dbReference>
<keyword evidence="2" id="KW-0378">Hydrolase</keyword>
<dbReference type="GO" id="GO:0005829">
    <property type="term" value="C:cytosol"/>
    <property type="evidence" value="ECO:0007669"/>
    <property type="project" value="TreeGrafter"/>
</dbReference>
<dbReference type="Gene3D" id="3.30.420.10">
    <property type="entry name" value="Ribonuclease H-like superfamily/Ribonuclease H"/>
    <property type="match status" value="1"/>
</dbReference>
<dbReference type="SUPFAM" id="SSF53098">
    <property type="entry name" value="Ribonuclease H-like"/>
    <property type="match status" value="1"/>
</dbReference>
<reference evidence="2 3" key="1">
    <citation type="journal article" date="2018" name="Int. J. Syst. Evol. Microbiol.">
        <title>Bifidobacterium callitrichidarum sp. nov. from the faeces of the emperor tamarin (Saguinus imperator).</title>
        <authorList>
            <person name="Modesto M."/>
            <person name="Michelini S."/>
            <person name="Sansosti M.C."/>
            <person name="De Filippo C."/>
            <person name="Cavalieri D."/>
            <person name="Qvirist L."/>
            <person name="Andlid T."/>
            <person name="Spiezio C."/>
            <person name="Sandri C."/>
            <person name="Pascarelli S."/>
            <person name="Sgorbati B."/>
            <person name="Mattarelli P."/>
        </authorList>
    </citation>
    <scope>NUCLEOTIDE SEQUENCE [LARGE SCALE GENOMIC DNA]</scope>
    <source>
        <strain evidence="2 3">TRI 5</strain>
    </source>
</reference>
<sequence length="201" mass="22874">MVAVASLKPQEIPTDQQEREDYFRMLRAIPLDRVLVFDTETTGTGSRDEVIQASFCDGNGDILLNELVKPWNHYKWPDAQRVHGISPMDVIHKPFMSELAPTITRLLDECEAVVTYNGVFDIRALLQSGVEIPDLAHKPWVDVMKLFAPIYGQWDSRYDDWKWQHLGVAADYYGFKFHAHDAAEDIRATAAVYRGVIGLPV</sequence>